<evidence type="ECO:0000259" key="6">
    <source>
        <dbReference type="Pfam" id="PF18416"/>
    </source>
</evidence>
<gene>
    <name evidence="7" type="ORF">Ljor_0075</name>
</gene>
<dbReference type="STRING" id="456.Ljor_0075"/>
<keyword evidence="2" id="KW-0147">Chitin-binding</keyword>
<dbReference type="InterPro" id="IPR014756">
    <property type="entry name" value="Ig_E-set"/>
</dbReference>
<keyword evidence="8" id="KW-1185">Reference proteome</keyword>
<dbReference type="PANTHER" id="PTHR34823">
    <property type="entry name" value="GLCNAC-BINDING PROTEIN A"/>
    <property type="match status" value="1"/>
</dbReference>
<feature type="chain" id="PRO_5006914754" evidence="4">
    <location>
        <begin position="25"/>
        <end position="554"/>
    </location>
</feature>
<evidence type="ECO:0000256" key="4">
    <source>
        <dbReference type="SAM" id="SignalP"/>
    </source>
</evidence>
<dbReference type="OrthoDB" id="3675244at2"/>
<dbReference type="GO" id="GO:0008061">
    <property type="term" value="F:chitin binding"/>
    <property type="evidence" value="ECO:0007669"/>
    <property type="project" value="UniProtKB-KW"/>
</dbReference>
<keyword evidence="1" id="KW-0964">Secreted</keyword>
<evidence type="ECO:0000256" key="1">
    <source>
        <dbReference type="ARBA" id="ARBA00022525"/>
    </source>
</evidence>
<dbReference type="EMBL" id="LNYJ01000002">
    <property type="protein sequence ID" value="KTD19109.1"/>
    <property type="molecule type" value="Genomic_DNA"/>
</dbReference>
<evidence type="ECO:0000313" key="8">
    <source>
        <dbReference type="Proteomes" id="UP000055035"/>
    </source>
</evidence>
<accession>A0A0W0VG07</accession>
<feature type="domain" description="Chitin-binding type-4" evidence="5">
    <location>
        <begin position="25"/>
        <end position="233"/>
    </location>
</feature>
<dbReference type="RefSeq" id="WP_064108431.1">
    <property type="nucleotide sequence ID" value="NZ_CAAAIC010000014.1"/>
</dbReference>
<dbReference type="Pfam" id="PF18416">
    <property type="entry name" value="GbpA_2"/>
    <property type="match status" value="1"/>
</dbReference>
<keyword evidence="3 4" id="KW-0732">Signal</keyword>
<evidence type="ECO:0000313" key="7">
    <source>
        <dbReference type="EMBL" id="KTD19109.1"/>
    </source>
</evidence>
<protein>
    <submittedName>
        <fullName evidence="7">Chitin-binding protein</fullName>
    </submittedName>
</protein>
<dbReference type="Gene3D" id="2.60.40.10">
    <property type="entry name" value="Immunoglobulins"/>
    <property type="match status" value="1"/>
</dbReference>
<dbReference type="PATRIC" id="fig|456.5.peg.88"/>
<feature type="domain" description="N-acetylglucosamine binding protein A" evidence="6">
    <location>
        <begin position="339"/>
        <end position="441"/>
    </location>
</feature>
<dbReference type="Gene3D" id="2.70.50.50">
    <property type="entry name" value="chitin-binding protein cbp21"/>
    <property type="match status" value="1"/>
</dbReference>
<proteinExistence type="predicted"/>
<evidence type="ECO:0000256" key="2">
    <source>
        <dbReference type="ARBA" id="ARBA00022669"/>
    </source>
</evidence>
<sequence>MKVKKNSIKLWFLLMLLPASVAFSHGVIESPPSREQFCGVESKPDEIFKDKMTHEECRPIMTKADGSMDNSVYNFMSVLTHTIGRSNKPIDQLPAYVCGFGSENWGGGKTPWDRANNWPTSLLSSGQQKFTWNISWGNHFGDTEEFVYWITKPDFQFDPNKELSWEDFESTPFCKLKYNDQNPTGNPDVVADKANNRFITTCTVPARNNRAVIYGEWGRNSYTYERFHSCIDVVFSNDNPVPSIKAVIKPLPSEVVGTTELELDGSQSQGDGLSYSWSISAQDLTPYQLKDSQSAKAHLVVNNTNAQQNVTVNLQVSQGEATSRASTQFKHSPAVTSTWKIIGTATLANTLSAGDKIQLRLIDNTGKDYLLPQTPLVLTEETAKAENWAYALAEQVNASNAFSAKIGVLNGDSQTIDPIKSATENKIYVPAQSQITNSFIQVEKKDDPVTSCRSLRKQGSNSYWLGYDVYADSTPIVLNFSETGIDLTKVMVERGVFNDVRVLDKDKLLINSKPDWVTKTVPGYLGFYGPNYSSYDPFNNPVNANCRMGPLLRQ</sequence>
<evidence type="ECO:0000259" key="5">
    <source>
        <dbReference type="Pfam" id="PF03067"/>
    </source>
</evidence>
<dbReference type="CDD" id="cd21177">
    <property type="entry name" value="LPMO_AA10"/>
    <property type="match status" value="1"/>
</dbReference>
<evidence type="ECO:0000256" key="3">
    <source>
        <dbReference type="ARBA" id="ARBA00022729"/>
    </source>
</evidence>
<dbReference type="InterPro" id="IPR013783">
    <property type="entry name" value="Ig-like_fold"/>
</dbReference>
<name>A0A0W0VG07_9GAMM</name>
<dbReference type="InterPro" id="IPR041029">
    <property type="entry name" value="GbpA_2"/>
</dbReference>
<dbReference type="Gene3D" id="3.30.70.2150">
    <property type="match status" value="1"/>
</dbReference>
<dbReference type="InterPro" id="IPR051024">
    <property type="entry name" value="GlcNAc_Chitin_IntDeg"/>
</dbReference>
<reference evidence="7 8" key="1">
    <citation type="submission" date="2015-11" db="EMBL/GenBank/DDBJ databases">
        <title>Genomic analysis of 38 Legionella species identifies large and diverse effector repertoires.</title>
        <authorList>
            <person name="Burstein D."/>
            <person name="Amaro F."/>
            <person name="Zusman T."/>
            <person name="Lifshitz Z."/>
            <person name="Cohen O."/>
            <person name="Gilbert J.A."/>
            <person name="Pupko T."/>
            <person name="Shuman H.A."/>
            <person name="Segal G."/>
        </authorList>
    </citation>
    <scope>NUCLEOTIDE SEQUENCE [LARGE SCALE GENOMIC DNA]</scope>
    <source>
        <strain evidence="7 8">BL-540</strain>
    </source>
</reference>
<comment type="caution">
    <text evidence="7">The sequence shown here is derived from an EMBL/GenBank/DDBJ whole genome shotgun (WGS) entry which is preliminary data.</text>
</comment>
<dbReference type="Pfam" id="PF03067">
    <property type="entry name" value="LPMO_10"/>
    <property type="match status" value="1"/>
</dbReference>
<dbReference type="Proteomes" id="UP000055035">
    <property type="component" value="Unassembled WGS sequence"/>
</dbReference>
<dbReference type="SUPFAM" id="SSF81296">
    <property type="entry name" value="E set domains"/>
    <property type="match status" value="1"/>
</dbReference>
<feature type="signal peptide" evidence="4">
    <location>
        <begin position="1"/>
        <end position="24"/>
    </location>
</feature>
<dbReference type="InterPro" id="IPR004302">
    <property type="entry name" value="Cellulose/chitin-bd_N"/>
</dbReference>
<organism evidence="7 8">
    <name type="scientific">Legionella jordanis</name>
    <dbReference type="NCBI Taxonomy" id="456"/>
    <lineage>
        <taxon>Bacteria</taxon>
        <taxon>Pseudomonadati</taxon>
        <taxon>Pseudomonadota</taxon>
        <taxon>Gammaproteobacteria</taxon>
        <taxon>Legionellales</taxon>
        <taxon>Legionellaceae</taxon>
        <taxon>Legionella</taxon>
    </lineage>
</organism>
<dbReference type="AlphaFoldDB" id="A0A0W0VG07"/>
<dbReference type="PANTHER" id="PTHR34823:SF1">
    <property type="entry name" value="CHITIN-BINDING TYPE-4 DOMAIN-CONTAINING PROTEIN"/>
    <property type="match status" value="1"/>
</dbReference>